<evidence type="ECO:0000256" key="3">
    <source>
        <dbReference type="ARBA" id="ARBA00022722"/>
    </source>
</evidence>
<dbReference type="InterPro" id="IPR006641">
    <property type="entry name" value="YqgF/RNaseH-like_dom"/>
</dbReference>
<dbReference type="SUPFAM" id="SSF53098">
    <property type="entry name" value="Ribonuclease H-like"/>
    <property type="match status" value="1"/>
</dbReference>
<dbReference type="Pfam" id="PF03652">
    <property type="entry name" value="RuvX"/>
    <property type="match status" value="1"/>
</dbReference>
<comment type="function">
    <text evidence="5">Could be a nuclease involved in processing of the 5'-end of pre-16S rRNA.</text>
</comment>
<sequence>MSKILCIDYGKKRIGLSITNSIRSIAFGLNTVNQNDLISTLEMYIKYEDIDTIVIGLPIKYYNSIFPIEKKIKKFIKIIKYKYPNLIIKRLDERFTSKIANYYLLNSVFKKKKRKNKSLLDKISATLLLQDYIKIENL</sequence>
<evidence type="ECO:0000256" key="5">
    <source>
        <dbReference type="HAMAP-Rule" id="MF_00651"/>
    </source>
</evidence>
<keyword evidence="4 5" id="KW-0378">Hydrolase</keyword>
<evidence type="ECO:0000313" key="7">
    <source>
        <dbReference type="EMBL" id="BAO66275.1"/>
    </source>
</evidence>
<gene>
    <name evidence="7" type="ORF">SMPSPU_112</name>
</gene>
<dbReference type="InterPro" id="IPR012337">
    <property type="entry name" value="RNaseH-like_sf"/>
</dbReference>
<dbReference type="EC" id="3.1.-.-" evidence="5"/>
<keyword evidence="3 5" id="KW-0540">Nuclease</keyword>
<evidence type="ECO:0000259" key="6">
    <source>
        <dbReference type="SMART" id="SM00732"/>
    </source>
</evidence>
<dbReference type="InterPro" id="IPR005227">
    <property type="entry name" value="YqgF"/>
</dbReference>
<dbReference type="GO" id="GO:0016788">
    <property type="term" value="F:hydrolase activity, acting on ester bonds"/>
    <property type="evidence" value="ECO:0007669"/>
    <property type="project" value="UniProtKB-UniRule"/>
</dbReference>
<dbReference type="InterPro" id="IPR037027">
    <property type="entry name" value="YqgF/RNaseH-like_dom_sf"/>
</dbReference>
<dbReference type="PANTHER" id="PTHR33317:SF4">
    <property type="entry name" value="POLYNUCLEOTIDYL TRANSFERASE, RIBONUCLEASE H-LIKE SUPERFAMILY PROTEIN"/>
    <property type="match status" value="1"/>
</dbReference>
<evidence type="ECO:0000256" key="1">
    <source>
        <dbReference type="ARBA" id="ARBA00022490"/>
    </source>
</evidence>
<dbReference type="Proteomes" id="UP000031659">
    <property type="component" value="Chromosome"/>
</dbReference>
<proteinExistence type="inferred from homology"/>
<dbReference type="HAMAP" id="MF_00651">
    <property type="entry name" value="Nuclease_YqgF"/>
    <property type="match status" value="1"/>
</dbReference>
<dbReference type="RefSeq" id="WP_041093825.1">
    <property type="nucleotide sequence ID" value="NZ_AP013293.1"/>
</dbReference>
<evidence type="ECO:0000256" key="4">
    <source>
        <dbReference type="ARBA" id="ARBA00022801"/>
    </source>
</evidence>
<dbReference type="EMBL" id="AP013293">
    <property type="protein sequence ID" value="BAO66275.1"/>
    <property type="molecule type" value="Genomic_DNA"/>
</dbReference>
<dbReference type="NCBIfam" id="TIGR00250">
    <property type="entry name" value="RNAse_H_YqgF"/>
    <property type="match status" value="1"/>
</dbReference>
<dbReference type="PANTHER" id="PTHR33317">
    <property type="entry name" value="POLYNUCLEOTIDYL TRANSFERASE, RIBONUCLEASE H-LIKE SUPERFAMILY PROTEIN"/>
    <property type="match status" value="1"/>
</dbReference>
<organism evidence="7 8">
    <name type="scientific">Candidatus Karelsulcia muelleri PSPU</name>
    <dbReference type="NCBI Taxonomy" id="1189303"/>
    <lineage>
        <taxon>Bacteria</taxon>
        <taxon>Pseudomonadati</taxon>
        <taxon>Bacteroidota</taxon>
        <taxon>Flavobacteriia</taxon>
        <taxon>Flavobacteriales</taxon>
        <taxon>Candidatus Karelsulcia</taxon>
    </lineage>
</organism>
<evidence type="ECO:0000256" key="2">
    <source>
        <dbReference type="ARBA" id="ARBA00022517"/>
    </source>
</evidence>
<dbReference type="Gene3D" id="3.30.420.140">
    <property type="entry name" value="YqgF/RNase H-like domain"/>
    <property type="match status" value="1"/>
</dbReference>
<protein>
    <recommendedName>
        <fullName evidence="5">Putative pre-16S rRNA nuclease</fullName>
        <ecNumber evidence="5">3.1.-.-</ecNumber>
    </recommendedName>
</protein>
<dbReference type="SMART" id="SM00732">
    <property type="entry name" value="YqgFc"/>
    <property type="match status" value="1"/>
</dbReference>
<dbReference type="AlphaFoldDB" id="A0AAD1AYE7"/>
<reference evidence="7 8" key="1">
    <citation type="journal article" date="2014" name="ISME J.">
        <title>Swapping symbionts in spittlebugs: evolutionary replacement of a reduced genome symbiont.</title>
        <authorList>
            <person name="Koga R."/>
            <person name="Moran N.A."/>
        </authorList>
    </citation>
    <scope>NUCLEOTIDE SEQUENCE [LARGE SCALE GENOMIC DNA]</scope>
    <source>
        <strain evidence="7 8">PSPU</strain>
    </source>
</reference>
<dbReference type="GO" id="GO:0005829">
    <property type="term" value="C:cytosol"/>
    <property type="evidence" value="ECO:0007669"/>
    <property type="project" value="TreeGrafter"/>
</dbReference>
<comment type="similarity">
    <text evidence="5">Belongs to the YqgF HJR family.</text>
</comment>
<feature type="domain" description="YqgF/RNase H-like" evidence="6">
    <location>
        <begin position="2"/>
        <end position="100"/>
    </location>
</feature>
<dbReference type="KEGG" id="smup:SMPSPU_112"/>
<name>A0AAD1AYE7_9FLAO</name>
<dbReference type="CDD" id="cd16964">
    <property type="entry name" value="YqgF"/>
    <property type="match status" value="1"/>
</dbReference>
<evidence type="ECO:0000313" key="8">
    <source>
        <dbReference type="Proteomes" id="UP000031659"/>
    </source>
</evidence>
<accession>A0AAD1AYE7</accession>
<keyword evidence="1 5" id="KW-0963">Cytoplasm</keyword>
<comment type="subcellular location">
    <subcellularLocation>
        <location evidence="5">Cytoplasm</location>
    </subcellularLocation>
</comment>
<dbReference type="GO" id="GO:0004518">
    <property type="term" value="F:nuclease activity"/>
    <property type="evidence" value="ECO:0007669"/>
    <property type="project" value="UniProtKB-KW"/>
</dbReference>
<dbReference type="GO" id="GO:0000967">
    <property type="term" value="P:rRNA 5'-end processing"/>
    <property type="evidence" value="ECO:0007669"/>
    <property type="project" value="UniProtKB-UniRule"/>
</dbReference>
<keyword evidence="2 5" id="KW-0690">Ribosome biogenesis</keyword>